<name>H7EIY8_9SPIR</name>
<dbReference type="InterPro" id="IPR013148">
    <property type="entry name" value="Glyco_hydro_32_N"/>
</dbReference>
<keyword evidence="9" id="KW-1185">Reference proteome</keyword>
<dbReference type="RefSeq" id="WP_002703112.1">
    <property type="nucleotide sequence ID" value="NZ_AGRW01000039.1"/>
</dbReference>
<evidence type="ECO:0000259" key="6">
    <source>
        <dbReference type="Pfam" id="PF00251"/>
    </source>
</evidence>
<dbReference type="GO" id="GO:0005975">
    <property type="term" value="P:carbohydrate metabolic process"/>
    <property type="evidence" value="ECO:0007669"/>
    <property type="project" value="InterPro"/>
</dbReference>
<dbReference type="SMART" id="SM00640">
    <property type="entry name" value="Glyco_32"/>
    <property type="match status" value="1"/>
</dbReference>
<dbReference type="InterPro" id="IPR013189">
    <property type="entry name" value="Glyco_hydro_32_C"/>
</dbReference>
<evidence type="ECO:0000259" key="7">
    <source>
        <dbReference type="Pfam" id="PF08244"/>
    </source>
</evidence>
<evidence type="ECO:0000256" key="2">
    <source>
        <dbReference type="ARBA" id="ARBA00012758"/>
    </source>
</evidence>
<keyword evidence="3 5" id="KW-0378">Hydrolase</keyword>
<dbReference type="PATRIC" id="fig|907348.3.peg.800"/>
<dbReference type="InterPro" id="IPR051214">
    <property type="entry name" value="GH32_Enzymes"/>
</dbReference>
<dbReference type="AlphaFoldDB" id="H7EIY8"/>
<dbReference type="InterPro" id="IPR018053">
    <property type="entry name" value="Glyco_hydro_32_AS"/>
</dbReference>
<evidence type="ECO:0000313" key="9">
    <source>
        <dbReference type="Proteomes" id="UP000003571"/>
    </source>
</evidence>
<dbReference type="SUPFAM" id="SSF75005">
    <property type="entry name" value="Arabinanase/levansucrase/invertase"/>
    <property type="match status" value="1"/>
</dbReference>
<sequence length="491" mass="54890">MSDLLQKARNHEARAAASIDAGARPAFHLTPYCGWMNDPNGFSYYGGKYHLFYQYNPYDIHWNTMHWGHAVSSNLLHWKYLPAALAPDEAYDCNGCFSGNAIELDDGRHLLVYTGVKQEKMEDGKIRDIQVQCVAVGDGENYEKYEKNPVIGSSKLPEGASRSDFRDPKIWRLSDGRFCCALANRAPDGSGQILLYTSGDGFDWDFWSVLDANENRFGKMWECPDFFRLGDKFVLLVSPQDMVCGGEYKNGNGTVCLIGDFDEKTGKFVECSDQTVDSGIDFYAPQTVLSPDGRRIMIGWMQNWDTCPIREEGSPWAGQMSVPRELFIRNGRLFQKPAKEFDELRGKSVSYKDVSLSSVPTTLADVSGRVLDMEVTLRPGADCNVCSVKVAESGDFYTEIIYRVRERTLTVDRRHSGSRRALLHAMECKILCASSELPLRIVLDKNSVEVFMNGGEQAMTTAIYTPLDADGISFSADGSASADVEKFSLKM</sequence>
<protein>
    <recommendedName>
        <fullName evidence="2">beta-fructofuranosidase</fullName>
        <ecNumber evidence="2">3.2.1.26</ecNumber>
    </recommendedName>
</protein>
<evidence type="ECO:0000256" key="5">
    <source>
        <dbReference type="RuleBase" id="RU362110"/>
    </source>
</evidence>
<dbReference type="eggNOG" id="COG1621">
    <property type="taxonomic scope" value="Bacteria"/>
</dbReference>
<dbReference type="STRING" id="907348.TresaDRAFT_2087"/>
<dbReference type="PANTHER" id="PTHR43101:SF1">
    <property type="entry name" value="BETA-FRUCTOSIDASE"/>
    <property type="match status" value="1"/>
</dbReference>
<dbReference type="CDD" id="cd08996">
    <property type="entry name" value="GH32_FFase"/>
    <property type="match status" value="1"/>
</dbReference>
<dbReference type="PANTHER" id="PTHR43101">
    <property type="entry name" value="BETA-FRUCTOSIDASE"/>
    <property type="match status" value="1"/>
</dbReference>
<dbReference type="SUPFAM" id="SSF49899">
    <property type="entry name" value="Concanavalin A-like lectins/glucanases"/>
    <property type="match status" value="1"/>
</dbReference>
<dbReference type="Gene3D" id="2.115.10.20">
    <property type="entry name" value="Glycosyl hydrolase domain, family 43"/>
    <property type="match status" value="1"/>
</dbReference>
<evidence type="ECO:0000313" key="8">
    <source>
        <dbReference type="EMBL" id="EIC02445.1"/>
    </source>
</evidence>
<comment type="caution">
    <text evidence="8">The sequence shown here is derived from an EMBL/GenBank/DDBJ whole genome shotgun (WGS) entry which is preliminary data.</text>
</comment>
<dbReference type="OrthoDB" id="9759709at2"/>
<organism evidence="8 9">
    <name type="scientific">Treponema saccharophilum DSM 2985</name>
    <dbReference type="NCBI Taxonomy" id="907348"/>
    <lineage>
        <taxon>Bacteria</taxon>
        <taxon>Pseudomonadati</taxon>
        <taxon>Spirochaetota</taxon>
        <taxon>Spirochaetia</taxon>
        <taxon>Spirochaetales</taxon>
        <taxon>Treponemataceae</taxon>
        <taxon>Treponema</taxon>
    </lineage>
</organism>
<evidence type="ECO:0000256" key="4">
    <source>
        <dbReference type="ARBA" id="ARBA00023295"/>
    </source>
</evidence>
<dbReference type="PROSITE" id="PS00609">
    <property type="entry name" value="GLYCOSYL_HYDROL_F32"/>
    <property type="match status" value="1"/>
</dbReference>
<dbReference type="Gene3D" id="2.60.120.560">
    <property type="entry name" value="Exo-inulinase, domain 1"/>
    <property type="match status" value="1"/>
</dbReference>
<dbReference type="InterPro" id="IPR001362">
    <property type="entry name" value="Glyco_hydro_32"/>
</dbReference>
<dbReference type="Proteomes" id="UP000003571">
    <property type="component" value="Unassembled WGS sequence"/>
</dbReference>
<keyword evidence="4 5" id="KW-0326">Glycosidase</keyword>
<evidence type="ECO:0000256" key="3">
    <source>
        <dbReference type="ARBA" id="ARBA00022801"/>
    </source>
</evidence>
<proteinExistence type="inferred from homology"/>
<gene>
    <name evidence="8" type="ORF">TresaDRAFT_2087</name>
</gene>
<dbReference type="GO" id="GO:0004564">
    <property type="term" value="F:beta-fructofuranosidase activity"/>
    <property type="evidence" value="ECO:0007669"/>
    <property type="project" value="UniProtKB-EC"/>
</dbReference>
<accession>H7EIY8</accession>
<dbReference type="EC" id="3.2.1.26" evidence="2"/>
<evidence type="ECO:0000256" key="1">
    <source>
        <dbReference type="ARBA" id="ARBA00009902"/>
    </source>
</evidence>
<dbReference type="InterPro" id="IPR023296">
    <property type="entry name" value="Glyco_hydro_beta-prop_sf"/>
</dbReference>
<feature type="domain" description="Glycosyl hydrolase family 32 C-terminal" evidence="7">
    <location>
        <begin position="340"/>
        <end position="488"/>
    </location>
</feature>
<dbReference type="Pfam" id="PF00251">
    <property type="entry name" value="Glyco_hydro_32N"/>
    <property type="match status" value="1"/>
</dbReference>
<comment type="similarity">
    <text evidence="1 5">Belongs to the glycosyl hydrolase 32 family.</text>
</comment>
<dbReference type="Pfam" id="PF08244">
    <property type="entry name" value="Glyco_hydro_32C"/>
    <property type="match status" value="1"/>
</dbReference>
<dbReference type="EMBL" id="AGRW01000039">
    <property type="protein sequence ID" value="EIC02445.1"/>
    <property type="molecule type" value="Genomic_DNA"/>
</dbReference>
<reference evidence="8 9" key="1">
    <citation type="submission" date="2011-09" db="EMBL/GenBank/DDBJ databases">
        <title>The draft genome of Treponema saccharophilum DSM 2985.</title>
        <authorList>
            <consortium name="US DOE Joint Genome Institute (JGI-PGF)"/>
            <person name="Lucas S."/>
            <person name="Copeland A."/>
            <person name="Lapidus A."/>
            <person name="Glavina del Rio T."/>
            <person name="Dalin E."/>
            <person name="Tice H."/>
            <person name="Bruce D."/>
            <person name="Goodwin L."/>
            <person name="Pitluck S."/>
            <person name="Peters L."/>
            <person name="Kyrpides N."/>
            <person name="Mavromatis K."/>
            <person name="Ivanova N."/>
            <person name="Markowitz V."/>
            <person name="Cheng J.-F."/>
            <person name="Hugenholtz P."/>
            <person name="Woyke T."/>
            <person name="Wu D."/>
            <person name="Gronow S."/>
            <person name="Wellnitz S."/>
            <person name="Brambilla E."/>
            <person name="Klenk H.-P."/>
            <person name="Eisen J.A."/>
        </authorList>
    </citation>
    <scope>NUCLEOTIDE SEQUENCE [LARGE SCALE GENOMIC DNA]</scope>
    <source>
        <strain evidence="8 9">DSM 2985</strain>
    </source>
</reference>
<feature type="domain" description="Glycosyl hydrolase family 32 N-terminal" evidence="6">
    <location>
        <begin position="28"/>
        <end position="337"/>
    </location>
</feature>
<dbReference type="InterPro" id="IPR013320">
    <property type="entry name" value="ConA-like_dom_sf"/>
</dbReference>